<dbReference type="HAMAP" id="MF_00422">
    <property type="entry name" value="SecE"/>
    <property type="match status" value="1"/>
</dbReference>
<keyword evidence="3 9" id="KW-1003">Cell membrane</keyword>
<proteinExistence type="inferred from homology"/>
<dbReference type="EMBL" id="CP114063">
    <property type="protein sequence ID" value="WAT24684.1"/>
    <property type="molecule type" value="Genomic_DNA"/>
</dbReference>
<dbReference type="InterPro" id="IPR038379">
    <property type="entry name" value="SecE_sf"/>
</dbReference>
<name>A0A0U4WF79_9LACT</name>
<comment type="subcellular location">
    <subcellularLocation>
        <location evidence="9">Cell membrane</location>
        <topology evidence="9">Single-pass membrane protein</topology>
    </subcellularLocation>
    <subcellularLocation>
        <location evidence="1">Membrane</location>
    </subcellularLocation>
</comment>
<dbReference type="GO" id="GO:0065002">
    <property type="term" value="P:intracellular protein transmembrane transport"/>
    <property type="evidence" value="ECO:0007669"/>
    <property type="project" value="UniProtKB-UniRule"/>
</dbReference>
<dbReference type="EMBL" id="CP063065">
    <property type="protein sequence ID" value="QOQ79267.1"/>
    <property type="molecule type" value="Genomic_DNA"/>
</dbReference>
<reference evidence="13" key="2">
    <citation type="submission" date="2016-01" db="EMBL/GenBank/DDBJ databases">
        <title>Six Aerococcus type strain genome sequencing and assembly using PacBio and Illumina Hiseq.</title>
        <authorList>
            <person name="Carkaci D."/>
            <person name="Dargis R."/>
            <person name="Nielsen X.C."/>
            <person name="Skovgaard O."/>
            <person name="Fuursted K."/>
            <person name="Christensen J.J."/>
        </authorList>
    </citation>
    <scope>NUCLEOTIDE SEQUENCE [LARGE SCALE GENOMIC DNA]</scope>
    <source>
        <strain evidence="13">CCUG28094</strain>
    </source>
</reference>
<dbReference type="InterPro" id="IPR001901">
    <property type="entry name" value="Translocase_SecE/Sec61-g"/>
</dbReference>
<evidence type="ECO:0000256" key="5">
    <source>
        <dbReference type="ARBA" id="ARBA00022927"/>
    </source>
</evidence>
<reference evidence="10 13" key="1">
    <citation type="journal article" date="2016" name="Genome Announc.">
        <title>Complete Genome Sequences of Aerococcus christensenii CCUG 28831T, Aerococcus sanguinicola CCUG 43001T, Aerococcus urinae CCUG 36881T, Aerococcus urinaeequi CCUG 28094T, Aerococcus urinaehominis CCUG 42038 BT, and Aerococcus viridans CCUG 4311T.</title>
        <authorList>
            <person name="Carkaci D."/>
            <person name="Dargis R."/>
            <person name="Nielsen X.C."/>
            <person name="Skovgaard O."/>
            <person name="Fuursted K."/>
            <person name="Christensen J.J."/>
        </authorList>
    </citation>
    <scope>NUCLEOTIDE SEQUENCE [LARGE SCALE GENOMIC DNA]</scope>
    <source>
        <strain evidence="10 13">CCUG28094</strain>
    </source>
</reference>
<dbReference type="GO" id="GO:0043952">
    <property type="term" value="P:protein transport by the Sec complex"/>
    <property type="evidence" value="ECO:0007669"/>
    <property type="project" value="UniProtKB-UniRule"/>
</dbReference>
<dbReference type="Proteomes" id="UP000067698">
    <property type="component" value="Chromosome"/>
</dbReference>
<dbReference type="InterPro" id="IPR005807">
    <property type="entry name" value="SecE_bac"/>
</dbReference>
<comment type="function">
    <text evidence="9">Essential subunit of the Sec protein translocation channel SecYEG. Clamps together the 2 halves of SecY. May contact the channel plug during translocation.</text>
</comment>
<dbReference type="NCBIfam" id="TIGR00964">
    <property type="entry name" value="secE_bact"/>
    <property type="match status" value="1"/>
</dbReference>
<keyword evidence="6 9" id="KW-1133">Transmembrane helix</keyword>
<reference evidence="12" key="4">
    <citation type="submission" date="2022-12" db="EMBL/GenBank/DDBJ databases">
        <title>Whole genome sequence analysis of a duck derived balloon bacteium Aerococcus urinaeequi henan2020.</title>
        <authorList>
            <person name="Zhang H."/>
            <person name="Qiao H.X."/>
            <person name="Bian C.Z."/>
            <person name="Shu J.C."/>
        </authorList>
    </citation>
    <scope>NUCLEOTIDE SEQUENCE</scope>
    <source>
        <strain evidence="12">2020-HN-1</strain>
    </source>
</reference>
<comment type="subunit">
    <text evidence="9">Component of the Sec protein translocase complex. Heterotrimer consisting of SecY, SecE and SecG subunits. The heterotrimers can form oligomers, although 1 heterotrimer is thought to be able to translocate proteins. Interacts with the ribosome. Interacts with SecDF, and other proteins may be involved. Interacts with SecA.</text>
</comment>
<evidence type="ECO:0000313" key="10">
    <source>
        <dbReference type="EMBL" id="AMB97636.1"/>
    </source>
</evidence>
<evidence type="ECO:0000256" key="1">
    <source>
        <dbReference type="ARBA" id="ARBA00004370"/>
    </source>
</evidence>
<dbReference type="GeneID" id="92866918"/>
<dbReference type="KEGG" id="aui:APT62_09055"/>
<comment type="similarity">
    <text evidence="9">Belongs to the SecE/SEC61-gamma family.</text>
</comment>
<evidence type="ECO:0000256" key="2">
    <source>
        <dbReference type="ARBA" id="ARBA00022448"/>
    </source>
</evidence>
<evidence type="ECO:0000256" key="6">
    <source>
        <dbReference type="ARBA" id="ARBA00022989"/>
    </source>
</evidence>
<dbReference type="Gene3D" id="1.20.5.1030">
    <property type="entry name" value="Preprotein translocase secy subunit"/>
    <property type="match status" value="1"/>
</dbReference>
<evidence type="ECO:0000313" key="14">
    <source>
        <dbReference type="Proteomes" id="UP000595091"/>
    </source>
</evidence>
<sequence length="57" mass="6615">MQFLKDVWHEMRLTTWPSGGELVRYTGIVLSTIIMVAIFLGIIDTLAQWAFAWFINL</sequence>
<evidence type="ECO:0000313" key="12">
    <source>
        <dbReference type="EMBL" id="WAT24684.1"/>
    </source>
</evidence>
<keyword evidence="5 9" id="KW-0653">Protein transport</keyword>
<dbReference type="GO" id="GO:0006605">
    <property type="term" value="P:protein targeting"/>
    <property type="evidence" value="ECO:0007669"/>
    <property type="project" value="UniProtKB-UniRule"/>
</dbReference>
<keyword evidence="7 9" id="KW-0811">Translocation</keyword>
<dbReference type="GO" id="GO:0005886">
    <property type="term" value="C:plasma membrane"/>
    <property type="evidence" value="ECO:0007669"/>
    <property type="project" value="UniProtKB-SubCell"/>
</dbReference>
<protein>
    <recommendedName>
        <fullName evidence="9">Protein translocase subunit SecE</fullName>
    </recommendedName>
</protein>
<reference evidence="11 14" key="3">
    <citation type="submission" date="2020-10" db="EMBL/GenBank/DDBJ databases">
        <title>Plasmid carrying two tetracycline resistance determinant.</title>
        <authorList>
            <person name="Yang Q."/>
        </authorList>
    </citation>
    <scope>NUCLEOTIDE SEQUENCE [LARGE SCALE GENOMIC DNA]</scope>
    <source>
        <strain evidence="11 14">T43</strain>
    </source>
</reference>
<dbReference type="OrthoDB" id="9813233at2"/>
<evidence type="ECO:0000313" key="15">
    <source>
        <dbReference type="Proteomes" id="UP001164714"/>
    </source>
</evidence>
<evidence type="ECO:0000256" key="3">
    <source>
        <dbReference type="ARBA" id="ARBA00022475"/>
    </source>
</evidence>
<feature type="transmembrane region" description="Helical" evidence="9">
    <location>
        <begin position="28"/>
        <end position="55"/>
    </location>
</feature>
<keyword evidence="2 9" id="KW-0813">Transport</keyword>
<dbReference type="EMBL" id="CP014162">
    <property type="protein sequence ID" value="AMB97636.1"/>
    <property type="molecule type" value="Genomic_DNA"/>
</dbReference>
<evidence type="ECO:0000256" key="7">
    <source>
        <dbReference type="ARBA" id="ARBA00023010"/>
    </source>
</evidence>
<evidence type="ECO:0000256" key="8">
    <source>
        <dbReference type="ARBA" id="ARBA00023136"/>
    </source>
</evidence>
<dbReference type="GO" id="GO:0009306">
    <property type="term" value="P:protein secretion"/>
    <property type="evidence" value="ECO:0007669"/>
    <property type="project" value="UniProtKB-UniRule"/>
</dbReference>
<dbReference type="AlphaFoldDB" id="A0A0U4WF79"/>
<gene>
    <name evidence="9 12" type="primary">secE</name>
    <name evidence="10" type="ORF">AWM74_05050</name>
    <name evidence="11" type="ORF">IMX20_00660</name>
    <name evidence="12" type="ORF">OZ415_00820</name>
</gene>
<dbReference type="Proteomes" id="UP001164714">
    <property type="component" value="Chromosome"/>
</dbReference>
<dbReference type="PANTHER" id="PTHR33910">
    <property type="entry name" value="PROTEIN TRANSLOCASE SUBUNIT SECE"/>
    <property type="match status" value="1"/>
</dbReference>
<evidence type="ECO:0000256" key="4">
    <source>
        <dbReference type="ARBA" id="ARBA00022692"/>
    </source>
</evidence>
<evidence type="ECO:0000256" key="9">
    <source>
        <dbReference type="HAMAP-Rule" id="MF_00422"/>
    </source>
</evidence>
<dbReference type="RefSeq" id="WP_003142588.1">
    <property type="nucleotide sequence ID" value="NZ_CP013988.1"/>
</dbReference>
<dbReference type="GO" id="GO:0008320">
    <property type="term" value="F:protein transmembrane transporter activity"/>
    <property type="evidence" value="ECO:0007669"/>
    <property type="project" value="UniProtKB-UniRule"/>
</dbReference>
<dbReference type="PANTHER" id="PTHR33910:SF1">
    <property type="entry name" value="PROTEIN TRANSLOCASE SUBUNIT SECE"/>
    <property type="match status" value="1"/>
</dbReference>
<dbReference type="Pfam" id="PF00584">
    <property type="entry name" value="SecE"/>
    <property type="match status" value="1"/>
</dbReference>
<dbReference type="Proteomes" id="UP000595091">
    <property type="component" value="Chromosome"/>
</dbReference>
<keyword evidence="8 9" id="KW-0472">Membrane</keyword>
<accession>A0A0U4WF79</accession>
<organism evidence="12 15">
    <name type="scientific">Aerococcus urinaeequi</name>
    <dbReference type="NCBI Taxonomy" id="51665"/>
    <lineage>
        <taxon>Bacteria</taxon>
        <taxon>Bacillati</taxon>
        <taxon>Bacillota</taxon>
        <taxon>Bacilli</taxon>
        <taxon>Lactobacillales</taxon>
        <taxon>Aerococcaceae</taxon>
        <taxon>Aerococcus</taxon>
    </lineage>
</organism>
<keyword evidence="4 9" id="KW-0812">Transmembrane</keyword>
<evidence type="ECO:0000313" key="11">
    <source>
        <dbReference type="EMBL" id="QOQ79267.1"/>
    </source>
</evidence>
<evidence type="ECO:0000313" key="13">
    <source>
        <dbReference type="Proteomes" id="UP000067698"/>
    </source>
</evidence>